<dbReference type="Proteomes" id="UP000324479">
    <property type="component" value="Unassembled WGS sequence"/>
</dbReference>
<feature type="transmembrane region" description="Helical" evidence="1">
    <location>
        <begin position="297"/>
        <end position="320"/>
    </location>
</feature>
<reference evidence="2 3" key="1">
    <citation type="submission" date="2019-08" db="EMBL/GenBank/DDBJ databases">
        <authorList>
            <person name="Dhanesh K."/>
            <person name="Kumar G."/>
            <person name="Sasikala C."/>
            <person name="Venkata Ramana C."/>
        </authorList>
    </citation>
    <scope>NUCLEOTIDE SEQUENCE [LARGE SCALE GENOMIC DNA]</scope>
    <source>
        <strain evidence="2 3">JC645</strain>
    </source>
</reference>
<gene>
    <name evidence="2" type="ORF">FYK55_24135</name>
</gene>
<keyword evidence="1" id="KW-0812">Transmembrane</keyword>
<keyword evidence="1" id="KW-1133">Transmembrane helix</keyword>
<name>A0A5M6CW22_9BACT</name>
<comment type="caution">
    <text evidence="2">The sequence shown here is derived from an EMBL/GenBank/DDBJ whole genome shotgun (WGS) entry which is preliminary data.</text>
</comment>
<proteinExistence type="predicted"/>
<keyword evidence="1" id="KW-0472">Membrane</keyword>
<organism evidence="2 3">
    <name type="scientific">Roseiconus nitratireducens</name>
    <dbReference type="NCBI Taxonomy" id="2605748"/>
    <lineage>
        <taxon>Bacteria</taxon>
        <taxon>Pseudomonadati</taxon>
        <taxon>Planctomycetota</taxon>
        <taxon>Planctomycetia</taxon>
        <taxon>Pirellulales</taxon>
        <taxon>Pirellulaceae</taxon>
        <taxon>Roseiconus</taxon>
    </lineage>
</organism>
<evidence type="ECO:0000313" key="3">
    <source>
        <dbReference type="Proteomes" id="UP000324479"/>
    </source>
</evidence>
<dbReference type="AlphaFoldDB" id="A0A5M6CW22"/>
<evidence type="ECO:0000313" key="2">
    <source>
        <dbReference type="EMBL" id="KAA5539428.1"/>
    </source>
</evidence>
<sequence>MNASTHTSVCDRCRTPLESGDLRCSICGQAAPADIQPAAETKITILRCQGCGAAITYDPDQQLPTCSFCKSTVAIETIVDPMEQTSGYLPFTVTPDQAGQALRRWLGTLGWFRPSDLRSSAQLQELRPLWWVAWVFDADCHISWTADSDAGAGRSSWAPHAGQTSVQFRNVLASASRGLSVDEAAVVSRGLDLSVVDDSPTGAQNATIERFDVPRSEARRQVKWSLTSMAERQVQNHECPGSQFRNVRVSVVVQGLKTRRLSLPAYVLAYRYKDSTHRVVICGQNTQHLVGSAPYSYAKMVLVVLAAIALAVAVLGVLAASG</sequence>
<accession>A0A5M6CW22</accession>
<dbReference type="PANTHER" id="PTHR37826:SF3">
    <property type="entry name" value="J DOMAIN-CONTAINING PROTEIN"/>
    <property type="match status" value="1"/>
</dbReference>
<protein>
    <recommendedName>
        <fullName evidence="4">Zinc ribbon domain-containing protein</fullName>
    </recommendedName>
</protein>
<evidence type="ECO:0008006" key="4">
    <source>
        <dbReference type="Google" id="ProtNLM"/>
    </source>
</evidence>
<dbReference type="RefSeq" id="WP_150079203.1">
    <property type="nucleotide sequence ID" value="NZ_VWOX01000019.1"/>
</dbReference>
<dbReference type="PANTHER" id="PTHR37826">
    <property type="entry name" value="FLOTILLIN BAND_7_5 DOMAIN PROTEIN"/>
    <property type="match status" value="1"/>
</dbReference>
<evidence type="ECO:0000256" key="1">
    <source>
        <dbReference type="SAM" id="Phobius"/>
    </source>
</evidence>
<dbReference type="EMBL" id="VWOX01000019">
    <property type="protein sequence ID" value="KAA5539428.1"/>
    <property type="molecule type" value="Genomic_DNA"/>
</dbReference>
<keyword evidence="3" id="KW-1185">Reference proteome</keyword>